<comment type="caution">
    <text evidence="20">The sequence shown here is derived from an EMBL/GenBank/DDBJ whole genome shotgun (WGS) entry which is preliminary data.</text>
</comment>
<dbReference type="FunFam" id="2.40.33.10:FF:000001">
    <property type="entry name" value="Pyruvate kinase"/>
    <property type="match status" value="1"/>
</dbReference>
<dbReference type="InterPro" id="IPR036918">
    <property type="entry name" value="Pyrv_Knase_C_sf"/>
</dbReference>
<dbReference type="FunFam" id="3.20.20.60:FF:000025">
    <property type="entry name" value="Pyruvate kinase"/>
    <property type="match status" value="1"/>
</dbReference>
<comment type="catalytic activity">
    <reaction evidence="17">
        <text>pyruvate + ATP = phosphoenolpyruvate + ADP + H(+)</text>
        <dbReference type="Rhea" id="RHEA:18157"/>
        <dbReference type="ChEBI" id="CHEBI:15361"/>
        <dbReference type="ChEBI" id="CHEBI:15378"/>
        <dbReference type="ChEBI" id="CHEBI:30616"/>
        <dbReference type="ChEBI" id="CHEBI:58702"/>
        <dbReference type="ChEBI" id="CHEBI:456216"/>
        <dbReference type="EC" id="2.7.1.40"/>
    </reaction>
</comment>
<evidence type="ECO:0000313" key="21">
    <source>
        <dbReference type="Proteomes" id="UP000824179"/>
    </source>
</evidence>
<dbReference type="InterPro" id="IPR001697">
    <property type="entry name" value="Pyr_Knase"/>
</dbReference>
<evidence type="ECO:0000256" key="6">
    <source>
        <dbReference type="ARBA" id="ARBA00018587"/>
    </source>
</evidence>
<keyword evidence="9" id="KW-0547">Nucleotide-binding</keyword>
<comment type="similarity">
    <text evidence="4 17">Belongs to the pyruvate kinase family.</text>
</comment>
<dbReference type="InterPro" id="IPR040442">
    <property type="entry name" value="Pyrv_kinase-like_dom_sf"/>
</dbReference>
<dbReference type="InterPro" id="IPR015795">
    <property type="entry name" value="Pyrv_Knase_C"/>
</dbReference>
<evidence type="ECO:0000256" key="11">
    <source>
        <dbReference type="ARBA" id="ARBA00022840"/>
    </source>
</evidence>
<evidence type="ECO:0000256" key="3">
    <source>
        <dbReference type="ARBA" id="ARBA00004997"/>
    </source>
</evidence>
<dbReference type="GO" id="GO:0005524">
    <property type="term" value="F:ATP binding"/>
    <property type="evidence" value="ECO:0007669"/>
    <property type="project" value="UniProtKB-KW"/>
</dbReference>
<evidence type="ECO:0000256" key="15">
    <source>
        <dbReference type="ARBA" id="ARBA00023317"/>
    </source>
</evidence>
<dbReference type="Pfam" id="PF00224">
    <property type="entry name" value="PK"/>
    <property type="match status" value="1"/>
</dbReference>
<dbReference type="Gene3D" id="3.40.1380.20">
    <property type="entry name" value="Pyruvate kinase, C-terminal domain"/>
    <property type="match status" value="1"/>
</dbReference>
<evidence type="ECO:0000256" key="8">
    <source>
        <dbReference type="ARBA" id="ARBA00022723"/>
    </source>
</evidence>
<dbReference type="NCBIfam" id="NF004978">
    <property type="entry name" value="PRK06354.1"/>
    <property type="match status" value="1"/>
</dbReference>
<dbReference type="SUPFAM" id="SSF50800">
    <property type="entry name" value="PK beta-barrel domain-like"/>
    <property type="match status" value="1"/>
</dbReference>
<dbReference type="EMBL" id="DVHB01000089">
    <property type="protein sequence ID" value="HIR39767.1"/>
    <property type="molecule type" value="Genomic_DNA"/>
</dbReference>
<keyword evidence="15 20" id="KW-0670">Pyruvate</keyword>
<comment type="pathway">
    <text evidence="3 17">Carbohydrate degradation; glycolysis; pyruvate from D-glyceraldehyde 3-phosphate: step 5/5.</text>
</comment>
<keyword evidence="7 17" id="KW-0808">Transferase</keyword>
<dbReference type="InterPro" id="IPR015813">
    <property type="entry name" value="Pyrv/PenolPyrv_kinase-like_dom"/>
</dbReference>
<keyword evidence="13" id="KW-0630">Potassium</keyword>
<gene>
    <name evidence="20" type="primary">pyk</name>
    <name evidence="20" type="ORF">IAB90_05220</name>
</gene>
<dbReference type="AlphaFoldDB" id="A0A9D1DB18"/>
<organism evidence="20 21">
    <name type="scientific">Candidatus Coproplasma stercoripullorum</name>
    <dbReference type="NCBI Taxonomy" id="2840751"/>
    <lineage>
        <taxon>Bacteria</taxon>
        <taxon>Bacillati</taxon>
        <taxon>Bacillota</taxon>
        <taxon>Clostridia</taxon>
        <taxon>Eubacteriales</taxon>
        <taxon>Candidatus Coproplasma</taxon>
    </lineage>
</organism>
<dbReference type="GO" id="GO:0016301">
    <property type="term" value="F:kinase activity"/>
    <property type="evidence" value="ECO:0007669"/>
    <property type="project" value="UniProtKB-KW"/>
</dbReference>
<evidence type="ECO:0000256" key="12">
    <source>
        <dbReference type="ARBA" id="ARBA00022842"/>
    </source>
</evidence>
<dbReference type="Pfam" id="PF02887">
    <property type="entry name" value="PK_C"/>
    <property type="match status" value="1"/>
</dbReference>
<evidence type="ECO:0000256" key="5">
    <source>
        <dbReference type="ARBA" id="ARBA00012142"/>
    </source>
</evidence>
<evidence type="ECO:0000259" key="19">
    <source>
        <dbReference type="Pfam" id="PF02887"/>
    </source>
</evidence>
<protein>
    <recommendedName>
        <fullName evidence="6 16">Pyruvate kinase</fullName>
        <ecNumber evidence="5 16">2.7.1.40</ecNumber>
    </recommendedName>
</protein>
<evidence type="ECO:0000313" key="20">
    <source>
        <dbReference type="EMBL" id="HIR39767.1"/>
    </source>
</evidence>
<comment type="cofactor">
    <cofactor evidence="1">
        <name>Mg(2+)</name>
        <dbReference type="ChEBI" id="CHEBI:18420"/>
    </cofactor>
</comment>
<reference evidence="20" key="2">
    <citation type="journal article" date="2021" name="PeerJ">
        <title>Extensive microbial diversity within the chicken gut microbiome revealed by metagenomics and culture.</title>
        <authorList>
            <person name="Gilroy R."/>
            <person name="Ravi A."/>
            <person name="Getino M."/>
            <person name="Pursley I."/>
            <person name="Horton D.L."/>
            <person name="Alikhan N.F."/>
            <person name="Baker D."/>
            <person name="Gharbi K."/>
            <person name="Hall N."/>
            <person name="Watson M."/>
            <person name="Adriaenssens E.M."/>
            <person name="Foster-Nyarko E."/>
            <person name="Jarju S."/>
            <person name="Secka A."/>
            <person name="Antonio M."/>
            <person name="Oren A."/>
            <person name="Chaudhuri R.R."/>
            <person name="La Ragione R."/>
            <person name="Hildebrand F."/>
            <person name="Pallen M.J."/>
        </authorList>
    </citation>
    <scope>NUCLEOTIDE SEQUENCE</scope>
    <source>
        <strain evidence="20">ChiW25-3613</strain>
    </source>
</reference>
<evidence type="ECO:0000256" key="7">
    <source>
        <dbReference type="ARBA" id="ARBA00022679"/>
    </source>
</evidence>
<dbReference type="SUPFAM" id="SSF52935">
    <property type="entry name" value="PK C-terminal domain-like"/>
    <property type="match status" value="1"/>
</dbReference>
<dbReference type="GO" id="GO:0004743">
    <property type="term" value="F:pyruvate kinase activity"/>
    <property type="evidence" value="ECO:0007669"/>
    <property type="project" value="UniProtKB-UniRule"/>
</dbReference>
<dbReference type="Proteomes" id="UP000824179">
    <property type="component" value="Unassembled WGS sequence"/>
</dbReference>
<reference evidence="20" key="1">
    <citation type="submission" date="2020-10" db="EMBL/GenBank/DDBJ databases">
        <authorList>
            <person name="Gilroy R."/>
        </authorList>
    </citation>
    <scope>NUCLEOTIDE SEQUENCE</scope>
    <source>
        <strain evidence="20">ChiW25-3613</strain>
    </source>
</reference>
<proteinExistence type="inferred from homology"/>
<comment type="cofactor">
    <cofactor evidence="2">
        <name>K(+)</name>
        <dbReference type="ChEBI" id="CHEBI:29103"/>
    </cofactor>
</comment>
<evidence type="ECO:0000256" key="9">
    <source>
        <dbReference type="ARBA" id="ARBA00022741"/>
    </source>
</evidence>
<evidence type="ECO:0000256" key="10">
    <source>
        <dbReference type="ARBA" id="ARBA00022777"/>
    </source>
</evidence>
<dbReference type="InterPro" id="IPR015806">
    <property type="entry name" value="Pyrv_Knase_insert_dom_sf"/>
</dbReference>
<evidence type="ECO:0000256" key="4">
    <source>
        <dbReference type="ARBA" id="ARBA00008663"/>
    </source>
</evidence>
<dbReference type="GO" id="GO:0030955">
    <property type="term" value="F:potassium ion binding"/>
    <property type="evidence" value="ECO:0007669"/>
    <property type="project" value="UniProtKB-UniRule"/>
</dbReference>
<keyword evidence="11" id="KW-0067">ATP-binding</keyword>
<keyword evidence="10 17" id="KW-0418">Kinase</keyword>
<sequence length="473" mass="51790">MKKTKIICTLGPASDSEEVISELIDAGMNVARLNFSHGTHEEHAVKIAKIKKVREQKKAPIAIMLDTKGPEFRIGTFENGKIMLKEGDPFTFTTEDIVGNEQRVSVSFKGICEQLFPGDKILLNNGLMVFEVIDVKAPDVICKTVIGGELSNRKSMFFPDKELDMVYLSEQDKSDIAFGVEQGIDYIACSFVSRAQDVIDVRNWLEKCGSPAGDIEIIAKIESRAGVNNLDEILAASDGIMVARGDLGVEVPFEELPSIQKTIIHKCRVHGKRSITATEMLESMIKQPRPTRAEISDVANAVYDGSSAIMLSGETAAGAYPVEAVKAMARIAAQAEENTQYINYIKPEDYHIKTLSEALSHSACTLAQDIGAKLIVACTRSGYTAKLVSRFRPMIDIIGMTTDERAYRKLALSWGVIPIMSEEFYSVDVLFHYGKRAAIETGLVKKGDKIVLTGGTPNGKSGNSNLINVETIQ</sequence>
<dbReference type="NCBIfam" id="NF004491">
    <property type="entry name" value="PRK05826.1"/>
    <property type="match status" value="1"/>
</dbReference>
<dbReference type="NCBIfam" id="TIGR01064">
    <property type="entry name" value="pyruv_kin"/>
    <property type="match status" value="1"/>
</dbReference>
<keyword evidence="12 17" id="KW-0460">Magnesium</keyword>
<name>A0A9D1DB18_9FIRM</name>
<evidence type="ECO:0000256" key="2">
    <source>
        <dbReference type="ARBA" id="ARBA00001958"/>
    </source>
</evidence>
<dbReference type="InterPro" id="IPR011037">
    <property type="entry name" value="Pyrv_Knase-like_insert_dom_sf"/>
</dbReference>
<dbReference type="InterPro" id="IPR015793">
    <property type="entry name" value="Pyrv_Knase_brl"/>
</dbReference>
<dbReference type="Gene3D" id="2.40.33.10">
    <property type="entry name" value="PK beta-barrel domain-like"/>
    <property type="match status" value="1"/>
</dbReference>
<evidence type="ECO:0000256" key="13">
    <source>
        <dbReference type="ARBA" id="ARBA00022958"/>
    </source>
</evidence>
<evidence type="ECO:0000256" key="17">
    <source>
        <dbReference type="RuleBase" id="RU000504"/>
    </source>
</evidence>
<evidence type="ECO:0000259" key="18">
    <source>
        <dbReference type="Pfam" id="PF00224"/>
    </source>
</evidence>
<evidence type="ECO:0000256" key="16">
    <source>
        <dbReference type="NCBIfam" id="TIGR01064"/>
    </source>
</evidence>
<keyword evidence="14 17" id="KW-0324">Glycolysis</keyword>
<dbReference type="EC" id="2.7.1.40" evidence="5 16"/>
<accession>A0A9D1DB18</accession>
<keyword evidence="8" id="KW-0479">Metal-binding</keyword>
<evidence type="ECO:0000256" key="14">
    <source>
        <dbReference type="ARBA" id="ARBA00023152"/>
    </source>
</evidence>
<feature type="domain" description="Pyruvate kinase barrel" evidence="18">
    <location>
        <begin position="1"/>
        <end position="325"/>
    </location>
</feature>
<dbReference type="PRINTS" id="PR01050">
    <property type="entry name" value="PYRUVTKNASE"/>
</dbReference>
<evidence type="ECO:0000256" key="1">
    <source>
        <dbReference type="ARBA" id="ARBA00001946"/>
    </source>
</evidence>
<dbReference type="Gene3D" id="3.20.20.60">
    <property type="entry name" value="Phosphoenolpyruvate-binding domains"/>
    <property type="match status" value="1"/>
</dbReference>
<dbReference type="PANTHER" id="PTHR11817">
    <property type="entry name" value="PYRUVATE KINASE"/>
    <property type="match status" value="1"/>
</dbReference>
<dbReference type="SUPFAM" id="SSF51621">
    <property type="entry name" value="Phosphoenolpyruvate/pyruvate domain"/>
    <property type="match status" value="1"/>
</dbReference>
<dbReference type="GO" id="GO:0000287">
    <property type="term" value="F:magnesium ion binding"/>
    <property type="evidence" value="ECO:0007669"/>
    <property type="project" value="UniProtKB-UniRule"/>
</dbReference>
<feature type="domain" description="Pyruvate kinase C-terminal" evidence="19">
    <location>
        <begin position="357"/>
        <end position="469"/>
    </location>
</feature>